<dbReference type="Pfam" id="PF03090">
    <property type="entry name" value="Replicase"/>
    <property type="match status" value="1"/>
</dbReference>
<evidence type="ECO:0000313" key="1">
    <source>
        <dbReference type="EMBL" id="ECF2659263.1"/>
    </source>
</evidence>
<evidence type="ECO:0000313" key="3">
    <source>
        <dbReference type="EMBL" id="EDI0348099.1"/>
    </source>
</evidence>
<sequence>MENTIRRSEMLNNENIYNVEKYKLQIQKYALCCDDFRDGVYRAPKDKALLKKYICFNNKSFINGLVFDVDHKYGAVAWDLVGLPIPNTIIQNIKNGHAHLLYALKSPVLKTDMARDKPLKLAAIVQSGFTERLDADRAYADVLMKNPLNMHEWRTTWTNTSAYDLQYLLDFIPDKIRISSKKKSVIHGLGRNVNLFEDLRIIAYKEVLSFKKSKNYRCFFYDMLSKATLLNNHSNPQNPLSHEETKQICSSICKWTWRNFSIQKFSTIQSIRAKKTRKTQKKLEIALETLL</sequence>
<name>A0A3X9ZKD0_SALNE</name>
<dbReference type="InterPro" id="IPR004322">
    <property type="entry name" value="Plasmid_replicase_bac"/>
</dbReference>
<dbReference type="Proteomes" id="UP000839704">
    <property type="component" value="Unassembled WGS sequence"/>
</dbReference>
<reference evidence="1" key="1">
    <citation type="submission" date="2019-03" db="EMBL/GenBank/DDBJ databases">
        <authorList>
            <person name="Ashton P.M."/>
            <person name="Dallman T."/>
            <person name="Nair S."/>
            <person name="De Pinna E."/>
            <person name="Peters T."/>
            <person name="Grant K."/>
        </authorList>
    </citation>
    <scope>NUCLEOTIDE SEQUENCE [LARGE SCALE GENOMIC DNA]</scope>
    <source>
        <strain evidence="1">167054</strain>
        <strain evidence="3">333943</strain>
        <strain evidence="2">353912</strain>
    </source>
</reference>
<evidence type="ECO:0000313" key="2">
    <source>
        <dbReference type="EMBL" id="EDH9239046.1"/>
    </source>
</evidence>
<comment type="caution">
    <text evidence="1">The sequence shown here is derived from an EMBL/GenBank/DDBJ whole genome shotgun (WGS) entry which is preliminary data.</text>
</comment>
<dbReference type="EMBL" id="AAMJGG010000013">
    <property type="protein sequence ID" value="EDH9239046.1"/>
    <property type="molecule type" value="Genomic_DNA"/>
</dbReference>
<organism evidence="1">
    <name type="scientific">Salmonella newport</name>
    <dbReference type="NCBI Taxonomy" id="108619"/>
    <lineage>
        <taxon>Bacteria</taxon>
        <taxon>Pseudomonadati</taxon>
        <taxon>Pseudomonadota</taxon>
        <taxon>Gammaproteobacteria</taxon>
        <taxon>Enterobacterales</taxon>
        <taxon>Enterobacteriaceae</taxon>
        <taxon>Salmonella</taxon>
    </lineage>
</organism>
<dbReference type="EMBL" id="AAMJPT010000008">
    <property type="protein sequence ID" value="EDI0348099.1"/>
    <property type="molecule type" value="Genomic_DNA"/>
</dbReference>
<dbReference type="EMBL" id="AAIKPT010000002">
    <property type="protein sequence ID" value="ECF2659263.1"/>
    <property type="molecule type" value="Genomic_DNA"/>
</dbReference>
<proteinExistence type="predicted"/>
<protein>
    <submittedName>
        <fullName evidence="1">Replication protein</fullName>
    </submittedName>
</protein>
<accession>A0A3X9ZKD0</accession>
<dbReference type="AlphaFoldDB" id="A0A3X9ZKD0"/>
<gene>
    <name evidence="2" type="ORF">CC401_12735</name>
    <name evidence="3" type="ORF">CC727_08270</name>
    <name evidence="1" type="ORF">E2D29_02695</name>
</gene>
<dbReference type="Gene3D" id="1.10.340.50">
    <property type="match status" value="1"/>
</dbReference>